<dbReference type="AlphaFoldDB" id="A0A3R6E2D8"/>
<evidence type="ECO:0000313" key="2">
    <source>
        <dbReference type="Proteomes" id="UP000283513"/>
    </source>
</evidence>
<reference evidence="1 2" key="1">
    <citation type="submission" date="2018-08" db="EMBL/GenBank/DDBJ databases">
        <title>A genome reference for cultivated species of the human gut microbiota.</title>
        <authorList>
            <person name="Zou Y."/>
            <person name="Xue W."/>
            <person name="Luo G."/>
        </authorList>
    </citation>
    <scope>NUCLEOTIDE SEQUENCE [LARGE SCALE GENOMIC DNA]</scope>
    <source>
        <strain evidence="1 2">AM37-1AC</strain>
    </source>
</reference>
<comment type="caution">
    <text evidence="1">The sequence shown here is derived from an EMBL/GenBank/DDBJ whole genome shotgun (WGS) entry which is preliminary data.</text>
</comment>
<dbReference type="EMBL" id="QSHO01000001">
    <property type="protein sequence ID" value="RHC20739.1"/>
    <property type="molecule type" value="Genomic_DNA"/>
</dbReference>
<proteinExistence type="predicted"/>
<evidence type="ECO:0000313" key="1">
    <source>
        <dbReference type="EMBL" id="RHC20739.1"/>
    </source>
</evidence>
<organism evidence="1 2">
    <name type="scientific">Roseburia intestinalis</name>
    <dbReference type="NCBI Taxonomy" id="166486"/>
    <lineage>
        <taxon>Bacteria</taxon>
        <taxon>Bacillati</taxon>
        <taxon>Bacillota</taxon>
        <taxon>Clostridia</taxon>
        <taxon>Lachnospirales</taxon>
        <taxon>Lachnospiraceae</taxon>
        <taxon>Roseburia</taxon>
    </lineage>
</organism>
<dbReference type="Proteomes" id="UP000283513">
    <property type="component" value="Unassembled WGS sequence"/>
</dbReference>
<sequence>MHVPHSIYCEYKNHEKEGFYMLNGDTVKLLRECNAGTKMAVYSMDEICDKISDADFKNVIMASKEKHERLGNEIHAQLEKCDDPVKEPNALAKGMSWLKTNAKLAVEESDAVCADLLTEGCNMGVKSLCRYYNQYAAADEQAQGFCKELIHLEENLAKEIRSYL</sequence>
<evidence type="ECO:0008006" key="3">
    <source>
        <dbReference type="Google" id="ProtNLM"/>
    </source>
</evidence>
<name>A0A3R6E2D8_9FIRM</name>
<dbReference type="RefSeq" id="WP_118596974.1">
    <property type="nucleotide sequence ID" value="NZ_JAQEFF010000002.1"/>
</dbReference>
<gene>
    <name evidence="1" type="ORF">DW856_00540</name>
</gene>
<accession>A0A3R6E2D8</accession>
<protein>
    <recommendedName>
        <fullName evidence="3">DUF2383 domain-containing protein</fullName>
    </recommendedName>
</protein>